<reference evidence="6" key="1">
    <citation type="submission" date="2020-04" db="EMBL/GenBank/DDBJ databases">
        <authorList>
            <person name="Alioto T."/>
            <person name="Alioto T."/>
            <person name="Gomez Garrido J."/>
        </authorList>
    </citation>
    <scope>NUCLEOTIDE SEQUENCE</scope>
    <source>
        <strain evidence="6">A484AB</strain>
    </source>
</reference>
<evidence type="ECO:0000313" key="7">
    <source>
        <dbReference type="Proteomes" id="UP001152795"/>
    </source>
</evidence>
<dbReference type="InterPro" id="IPR001780">
    <property type="entry name" value="Ribosomal_eL33"/>
</dbReference>
<proteinExistence type="inferred from homology"/>
<dbReference type="HAMAP" id="MF_00573">
    <property type="entry name" value="Ribosomal_eL33"/>
    <property type="match status" value="1"/>
</dbReference>
<evidence type="ECO:0000313" key="6">
    <source>
        <dbReference type="EMBL" id="CAB3991535.1"/>
    </source>
</evidence>
<keyword evidence="2" id="KW-0689">Ribosomal protein</keyword>
<dbReference type="InterPro" id="IPR018266">
    <property type="entry name" value="Ribosomal_eL33_CS"/>
</dbReference>
<dbReference type="EMBL" id="CACRXK020001868">
    <property type="protein sequence ID" value="CAB3991535.1"/>
    <property type="molecule type" value="Genomic_DNA"/>
</dbReference>
<dbReference type="InterPro" id="IPR009000">
    <property type="entry name" value="Transl_B-barrel_sf"/>
</dbReference>
<organism evidence="6 7">
    <name type="scientific">Paramuricea clavata</name>
    <name type="common">Red gorgonian</name>
    <name type="synonym">Violescent sea-whip</name>
    <dbReference type="NCBI Taxonomy" id="317549"/>
    <lineage>
        <taxon>Eukaryota</taxon>
        <taxon>Metazoa</taxon>
        <taxon>Cnidaria</taxon>
        <taxon>Anthozoa</taxon>
        <taxon>Octocorallia</taxon>
        <taxon>Malacalcyonacea</taxon>
        <taxon>Plexauridae</taxon>
        <taxon>Paramuricea</taxon>
    </lineage>
</organism>
<evidence type="ECO:0000256" key="3">
    <source>
        <dbReference type="ARBA" id="ARBA00023274"/>
    </source>
</evidence>
<dbReference type="GO" id="GO:1990904">
    <property type="term" value="C:ribonucleoprotein complex"/>
    <property type="evidence" value="ECO:0007669"/>
    <property type="project" value="UniProtKB-KW"/>
</dbReference>
<sequence length="113" mass="12948">MSQPVRLYTKGIVLGYKRSLRSQDPNTSLLKIEGVNDKKDTDFYLGKRVAYVYRAHKKREAKGKRPASKIRCIWGKVTRPHGNSGVVRAKFRHNLPSKCFGATVRIMLYPSRV</sequence>
<dbReference type="Gene3D" id="2.40.10.190">
    <property type="entry name" value="translation elongation factor selb, chain A, domain 4"/>
    <property type="match status" value="1"/>
</dbReference>
<dbReference type="PROSITE" id="PS01105">
    <property type="entry name" value="RIBOSOMAL_L35AE"/>
    <property type="match status" value="1"/>
</dbReference>
<protein>
    <recommendedName>
        <fullName evidence="4">Large ribosomal subunit protein eL33</fullName>
    </recommendedName>
    <alternativeName>
        <fullName evidence="5">60S ribosomal protein L35a</fullName>
    </alternativeName>
</protein>
<accession>A0A7D9HUY2</accession>
<keyword evidence="7" id="KW-1185">Reference proteome</keyword>
<evidence type="ECO:0000256" key="2">
    <source>
        <dbReference type="ARBA" id="ARBA00022980"/>
    </source>
</evidence>
<comment type="caution">
    <text evidence="6">The sequence shown here is derived from an EMBL/GenBank/DDBJ whole genome shotgun (WGS) entry which is preliminary data.</text>
</comment>
<comment type="similarity">
    <text evidence="1">Belongs to the eukaryotic ribosomal protein eL33 family.</text>
</comment>
<evidence type="ECO:0000256" key="5">
    <source>
        <dbReference type="ARBA" id="ARBA00035530"/>
    </source>
</evidence>
<dbReference type="PANTHER" id="PTHR10902">
    <property type="entry name" value="60S RIBOSOMAL PROTEIN L35A"/>
    <property type="match status" value="1"/>
</dbReference>
<dbReference type="GO" id="GO:0005840">
    <property type="term" value="C:ribosome"/>
    <property type="evidence" value="ECO:0007669"/>
    <property type="project" value="UniProtKB-KW"/>
</dbReference>
<dbReference type="AlphaFoldDB" id="A0A7D9HUY2"/>
<evidence type="ECO:0000256" key="4">
    <source>
        <dbReference type="ARBA" id="ARBA00035228"/>
    </source>
</evidence>
<dbReference type="GO" id="GO:0006412">
    <property type="term" value="P:translation"/>
    <property type="evidence" value="ECO:0007669"/>
    <property type="project" value="InterPro"/>
</dbReference>
<evidence type="ECO:0000256" key="1">
    <source>
        <dbReference type="ARBA" id="ARBA00009269"/>
    </source>
</evidence>
<dbReference type="Proteomes" id="UP001152795">
    <property type="component" value="Unassembled WGS sequence"/>
</dbReference>
<dbReference type="Pfam" id="PF01247">
    <property type="entry name" value="Ribosomal_L35Ae"/>
    <property type="match status" value="1"/>
</dbReference>
<dbReference type="FunFam" id="2.40.10.190:FF:000001">
    <property type="entry name" value="60S ribosomal protein L35a"/>
    <property type="match status" value="1"/>
</dbReference>
<dbReference type="InterPro" id="IPR038661">
    <property type="entry name" value="Ribosomal_eL33_sf"/>
</dbReference>
<dbReference type="GO" id="GO:0003735">
    <property type="term" value="F:structural constituent of ribosome"/>
    <property type="evidence" value="ECO:0007669"/>
    <property type="project" value="InterPro"/>
</dbReference>
<keyword evidence="3" id="KW-0687">Ribonucleoprotein</keyword>
<gene>
    <name evidence="6" type="ORF">PACLA_8A016352</name>
</gene>
<name>A0A7D9HUY2_PARCT</name>
<dbReference type="OrthoDB" id="1166329at2759"/>
<dbReference type="SUPFAM" id="SSF50447">
    <property type="entry name" value="Translation proteins"/>
    <property type="match status" value="1"/>
</dbReference>